<feature type="compositionally biased region" description="Low complexity" evidence="1">
    <location>
        <begin position="51"/>
        <end position="67"/>
    </location>
</feature>
<dbReference type="Pfam" id="PF02437">
    <property type="entry name" value="Ski_Sno_DHD"/>
    <property type="match status" value="1"/>
</dbReference>
<dbReference type="InterPro" id="IPR037000">
    <property type="entry name" value="Ski_DNA-bd_sf"/>
</dbReference>
<evidence type="ECO:0000313" key="3">
    <source>
        <dbReference type="EMBL" id="ODM95664.1"/>
    </source>
</evidence>
<dbReference type="GO" id="GO:0030514">
    <property type="term" value="P:negative regulation of BMP signaling pathway"/>
    <property type="evidence" value="ECO:0007669"/>
    <property type="project" value="TreeGrafter"/>
</dbReference>
<dbReference type="GO" id="GO:0000978">
    <property type="term" value="F:RNA polymerase II cis-regulatory region sequence-specific DNA binding"/>
    <property type="evidence" value="ECO:0007669"/>
    <property type="project" value="TreeGrafter"/>
</dbReference>
<reference evidence="3 4" key="1">
    <citation type="journal article" date="2016" name="Genome Biol. Evol.">
        <title>Gene Family Evolution Reflects Adaptation to Soil Environmental Stressors in the Genome of the Collembolan Orchesella cincta.</title>
        <authorList>
            <person name="Faddeeva-Vakhrusheva A."/>
            <person name="Derks M.F."/>
            <person name="Anvar S.Y."/>
            <person name="Agamennone V."/>
            <person name="Suring W."/>
            <person name="Smit S."/>
            <person name="van Straalen N.M."/>
            <person name="Roelofs D."/>
        </authorList>
    </citation>
    <scope>NUCLEOTIDE SEQUENCE [LARGE SCALE GENOMIC DNA]</scope>
    <source>
        <tissue evidence="3">Mixed pool</tissue>
    </source>
</reference>
<dbReference type="Gene3D" id="3.10.260.20">
    <property type="entry name" value="Ski"/>
    <property type="match status" value="1"/>
</dbReference>
<dbReference type="AlphaFoldDB" id="A0A1D2MS86"/>
<dbReference type="EMBL" id="LJIJ01000638">
    <property type="protein sequence ID" value="ODM95664.1"/>
    <property type="molecule type" value="Genomic_DNA"/>
</dbReference>
<proteinExistence type="predicted"/>
<feature type="region of interest" description="Disordered" evidence="1">
    <location>
        <begin position="128"/>
        <end position="151"/>
    </location>
</feature>
<dbReference type="GO" id="GO:0005737">
    <property type="term" value="C:cytoplasm"/>
    <property type="evidence" value="ECO:0007669"/>
    <property type="project" value="TreeGrafter"/>
</dbReference>
<dbReference type="STRING" id="48709.A0A1D2MS86"/>
<dbReference type="Proteomes" id="UP000094527">
    <property type="component" value="Unassembled WGS sequence"/>
</dbReference>
<protein>
    <submittedName>
        <fullName evidence="3">Ski oncogene</fullName>
    </submittedName>
</protein>
<evidence type="ECO:0000256" key="1">
    <source>
        <dbReference type="SAM" id="MobiDB-lite"/>
    </source>
</evidence>
<evidence type="ECO:0000313" key="4">
    <source>
        <dbReference type="Proteomes" id="UP000094527"/>
    </source>
</evidence>
<sequence length="350" mass="37444">MKIPQSTPTSSSATFEISMMEGKPSPHLKKVLKSYQLTAANTLNGPNSVLSRFDNSPSNTSSSGSSSAVDIISNSLAASHGSLIGGPPHYGLKIEKCVKALTSGELHNNHHLNHGPLKLSTVLKSRMENGSLAGPPGPSSPDSQERDRDKSNIRMGIINGAEVEVKKEPEDEKSQIDDDGSELLESAHVNPVATINVNAVSSLSSSSSTTGNYPTRKDRLREHTPEEMMAATALAFAKELPPEGLHVTRVVIHIGPLASATSPIGELVLQDQSVSQYQFMPTTTTPSSCGNTSTAPPILSTPDRSRTEKLETLLEGEYISCFVVGGEKRLCFPQILTSVLRPFTLHQINQ</sequence>
<dbReference type="SUPFAM" id="SSF46955">
    <property type="entry name" value="Putative DNA-binding domain"/>
    <property type="match status" value="1"/>
</dbReference>
<dbReference type="GO" id="GO:0005667">
    <property type="term" value="C:transcription regulator complex"/>
    <property type="evidence" value="ECO:0007669"/>
    <property type="project" value="TreeGrafter"/>
</dbReference>
<feature type="domain" description="SKI/SNO/DAC" evidence="2">
    <location>
        <begin position="294"/>
        <end position="350"/>
    </location>
</feature>
<accession>A0A1D2MS86</accession>
<dbReference type="GO" id="GO:0000981">
    <property type="term" value="F:DNA-binding transcription factor activity, RNA polymerase II-specific"/>
    <property type="evidence" value="ECO:0007669"/>
    <property type="project" value="TreeGrafter"/>
</dbReference>
<dbReference type="GO" id="GO:0046332">
    <property type="term" value="F:SMAD binding"/>
    <property type="evidence" value="ECO:0007669"/>
    <property type="project" value="TreeGrafter"/>
</dbReference>
<keyword evidence="4" id="KW-1185">Reference proteome</keyword>
<dbReference type="PANTHER" id="PTHR10005">
    <property type="entry name" value="SKI ONCOGENE-RELATED"/>
    <property type="match status" value="1"/>
</dbReference>
<dbReference type="PANTHER" id="PTHR10005:SF25">
    <property type="entry name" value="SNO ONCOGENE, ISOFORM B"/>
    <property type="match status" value="1"/>
</dbReference>
<dbReference type="GO" id="GO:0005634">
    <property type="term" value="C:nucleus"/>
    <property type="evidence" value="ECO:0007669"/>
    <property type="project" value="TreeGrafter"/>
</dbReference>
<feature type="region of interest" description="Disordered" evidence="1">
    <location>
        <begin position="45"/>
        <end position="67"/>
    </location>
</feature>
<gene>
    <name evidence="3" type="ORF">Ocin01_11016</name>
</gene>
<dbReference type="InterPro" id="IPR023216">
    <property type="entry name" value="Tscrpt_reg_SKI_SnoN"/>
</dbReference>
<organism evidence="3 4">
    <name type="scientific">Orchesella cincta</name>
    <name type="common">Springtail</name>
    <name type="synonym">Podura cincta</name>
    <dbReference type="NCBI Taxonomy" id="48709"/>
    <lineage>
        <taxon>Eukaryota</taxon>
        <taxon>Metazoa</taxon>
        <taxon>Ecdysozoa</taxon>
        <taxon>Arthropoda</taxon>
        <taxon>Hexapoda</taxon>
        <taxon>Collembola</taxon>
        <taxon>Entomobryomorpha</taxon>
        <taxon>Entomobryoidea</taxon>
        <taxon>Orchesellidae</taxon>
        <taxon>Orchesellinae</taxon>
        <taxon>Orchesella</taxon>
    </lineage>
</organism>
<comment type="caution">
    <text evidence="3">The sequence shown here is derived from an EMBL/GenBank/DDBJ whole genome shotgun (WGS) entry which is preliminary data.</text>
</comment>
<name>A0A1D2MS86_ORCCI</name>
<dbReference type="InterPro" id="IPR003380">
    <property type="entry name" value="SKI/SNO/DAC"/>
</dbReference>
<dbReference type="OrthoDB" id="3938623at2759"/>
<evidence type="ECO:0000259" key="2">
    <source>
        <dbReference type="Pfam" id="PF02437"/>
    </source>
</evidence>
<dbReference type="InterPro" id="IPR009061">
    <property type="entry name" value="DNA-bd_dom_put_sf"/>
</dbReference>